<dbReference type="PANTHER" id="PTHR10204">
    <property type="entry name" value="NAD P H OXIDOREDUCTASE-RELATED"/>
    <property type="match status" value="1"/>
</dbReference>
<feature type="domain" description="Flavodoxin-like fold" evidence="3">
    <location>
        <begin position="5"/>
        <end position="193"/>
    </location>
</feature>
<protein>
    <submittedName>
        <fullName evidence="4">NAD(P)H dehydrogenase (Quinone)</fullName>
    </submittedName>
</protein>
<dbReference type="EMBL" id="FMUH01000002">
    <property type="protein sequence ID" value="SCX45269.1"/>
    <property type="molecule type" value="Genomic_DNA"/>
</dbReference>
<dbReference type="InterPro" id="IPR051545">
    <property type="entry name" value="NAD(P)H_dehydrogenase_qn"/>
</dbReference>
<accession>A0A1G4XVR7</accession>
<dbReference type="STRING" id="1960309.SAMN03159343_1556"/>
<dbReference type="PANTHER" id="PTHR10204:SF34">
    <property type="entry name" value="NAD(P)H DEHYDROGENASE [QUINONE] 1 ISOFORM 1"/>
    <property type="match status" value="1"/>
</dbReference>
<dbReference type="GO" id="GO:0005829">
    <property type="term" value="C:cytosol"/>
    <property type="evidence" value="ECO:0007669"/>
    <property type="project" value="TreeGrafter"/>
</dbReference>
<proteinExistence type="inferred from homology"/>
<evidence type="ECO:0000256" key="1">
    <source>
        <dbReference type="ARBA" id="ARBA00006252"/>
    </source>
</evidence>
<dbReference type="Proteomes" id="UP000198981">
    <property type="component" value="Unassembled WGS sequence"/>
</dbReference>
<dbReference type="OrthoDB" id="9798454at2"/>
<gene>
    <name evidence="4" type="ORF">SAMN03159343_1556</name>
</gene>
<organism evidence="4 5">
    <name type="scientific">Klenkia marina</name>
    <dbReference type="NCBI Taxonomy" id="1960309"/>
    <lineage>
        <taxon>Bacteria</taxon>
        <taxon>Bacillati</taxon>
        <taxon>Actinomycetota</taxon>
        <taxon>Actinomycetes</taxon>
        <taxon>Geodermatophilales</taxon>
        <taxon>Geodermatophilaceae</taxon>
        <taxon>Klenkia</taxon>
    </lineage>
</organism>
<dbReference type="Gene3D" id="3.40.50.360">
    <property type="match status" value="1"/>
</dbReference>
<dbReference type="RefSeq" id="WP_092801891.1">
    <property type="nucleotide sequence ID" value="NZ_FMUH01000002.1"/>
</dbReference>
<sequence length="213" mass="22641">MTTPRTLVVTAHPDPASLTHRAAAELLDLLPPGSTEVAHLAQEGFDPRFTLSDHLTYRGLAPTSAAVQAEQRRVDAADHVVLVFPVHWWSFPALLKGWVDRVLIAGWAFDPGTDGRIAPRLQDRTLHLLPLAGATADSWGRRGYDRAFATQVEVGIAGFCGMRTGVTAFVHDSEADPGTTARAIREAAAQIAAGIDAGARRSADSVTPASCCA</sequence>
<evidence type="ECO:0000313" key="4">
    <source>
        <dbReference type="EMBL" id="SCX45269.1"/>
    </source>
</evidence>
<comment type="similarity">
    <text evidence="1">Belongs to the NAD(P)H dehydrogenase (quinone) family.</text>
</comment>
<keyword evidence="5" id="KW-1185">Reference proteome</keyword>
<evidence type="ECO:0000259" key="3">
    <source>
        <dbReference type="Pfam" id="PF02525"/>
    </source>
</evidence>
<dbReference type="Pfam" id="PF02525">
    <property type="entry name" value="Flavodoxin_2"/>
    <property type="match status" value="1"/>
</dbReference>
<evidence type="ECO:0000313" key="5">
    <source>
        <dbReference type="Proteomes" id="UP000198981"/>
    </source>
</evidence>
<keyword evidence="2" id="KW-0560">Oxidoreductase</keyword>
<name>A0A1G4XVR7_9ACTN</name>
<dbReference type="AlphaFoldDB" id="A0A1G4XVR7"/>
<dbReference type="InterPro" id="IPR003680">
    <property type="entry name" value="Flavodoxin_fold"/>
</dbReference>
<evidence type="ECO:0000256" key="2">
    <source>
        <dbReference type="ARBA" id="ARBA00023002"/>
    </source>
</evidence>
<dbReference type="GO" id="GO:0003955">
    <property type="term" value="F:NAD(P)H dehydrogenase (quinone) activity"/>
    <property type="evidence" value="ECO:0007669"/>
    <property type="project" value="TreeGrafter"/>
</dbReference>
<dbReference type="SUPFAM" id="SSF52218">
    <property type="entry name" value="Flavoproteins"/>
    <property type="match status" value="1"/>
</dbReference>
<dbReference type="InterPro" id="IPR029039">
    <property type="entry name" value="Flavoprotein-like_sf"/>
</dbReference>
<reference evidence="5" key="1">
    <citation type="submission" date="2016-10" db="EMBL/GenBank/DDBJ databases">
        <authorList>
            <person name="Varghese N."/>
            <person name="Submissions S."/>
        </authorList>
    </citation>
    <scope>NUCLEOTIDE SEQUENCE [LARGE SCALE GENOMIC DNA]</scope>
    <source>
        <strain evidence="5">DSM 45722</strain>
    </source>
</reference>